<reference evidence="1 2" key="1">
    <citation type="submission" date="2019-08" db="EMBL/GenBank/DDBJ databases">
        <title>Whole genome of Aphis craccivora.</title>
        <authorList>
            <person name="Voronova N.V."/>
            <person name="Shulinski R.S."/>
            <person name="Bandarenka Y.V."/>
            <person name="Zhorov D.G."/>
            <person name="Warner D."/>
        </authorList>
    </citation>
    <scope>NUCLEOTIDE SEQUENCE [LARGE SCALE GENOMIC DNA]</scope>
    <source>
        <strain evidence="1">180601</strain>
        <tissue evidence="1">Whole Body</tissue>
    </source>
</reference>
<gene>
    <name evidence="1" type="ORF">FWK35_00027261</name>
</gene>
<protein>
    <submittedName>
        <fullName evidence="1">DDE Tnp IS1595 domain-containing protein</fullName>
    </submittedName>
</protein>
<dbReference type="OrthoDB" id="6406641at2759"/>
<name>A0A6G0X5P5_APHCR</name>
<feature type="non-terminal residue" evidence="1">
    <location>
        <position position="1"/>
    </location>
</feature>
<proteinExistence type="predicted"/>
<evidence type="ECO:0000313" key="1">
    <source>
        <dbReference type="EMBL" id="KAF0735209.1"/>
    </source>
</evidence>
<comment type="caution">
    <text evidence="1">The sequence shown here is derived from an EMBL/GenBank/DDBJ whole genome shotgun (WGS) entry which is preliminary data.</text>
</comment>
<keyword evidence="2" id="KW-1185">Reference proteome</keyword>
<dbReference type="AlphaFoldDB" id="A0A6G0X5P5"/>
<dbReference type="PANTHER" id="PTHR47163">
    <property type="entry name" value="DDE_TNP_IS1595 DOMAIN-CONTAINING PROTEIN"/>
    <property type="match status" value="1"/>
</dbReference>
<dbReference type="PANTHER" id="PTHR47163:SF2">
    <property type="entry name" value="SI:DKEY-17M8.2"/>
    <property type="match status" value="1"/>
</dbReference>
<evidence type="ECO:0000313" key="2">
    <source>
        <dbReference type="Proteomes" id="UP000478052"/>
    </source>
</evidence>
<dbReference type="InterPro" id="IPR053164">
    <property type="entry name" value="IS1016-like_transposase"/>
</dbReference>
<sequence length="214" mass="25269">CENDIEMIIKGSRWRCQRRICRKEKGMRTNNWLSGSRLPIHIIVYCWAYEMIYVSYCKREFGMSKSVVVDWNNYLREVCVWKIEIGNKEIGGPNLILEIYESLFVRRKNNAGRILPQQWVLGGICRETKECFIVCVPDRSVKTLLPLIQKFIRPGSIFSDSWRSSYPKRGKNVGCCKWGNKRSRGTARNFLDSYMAEFMWRSKLTNQNDPFEQI</sequence>
<dbReference type="Proteomes" id="UP000478052">
    <property type="component" value="Unassembled WGS sequence"/>
</dbReference>
<dbReference type="EMBL" id="VUJU01008128">
    <property type="protein sequence ID" value="KAF0735209.1"/>
    <property type="molecule type" value="Genomic_DNA"/>
</dbReference>
<accession>A0A6G0X5P5</accession>
<organism evidence="1 2">
    <name type="scientific">Aphis craccivora</name>
    <name type="common">Cowpea aphid</name>
    <dbReference type="NCBI Taxonomy" id="307492"/>
    <lineage>
        <taxon>Eukaryota</taxon>
        <taxon>Metazoa</taxon>
        <taxon>Ecdysozoa</taxon>
        <taxon>Arthropoda</taxon>
        <taxon>Hexapoda</taxon>
        <taxon>Insecta</taxon>
        <taxon>Pterygota</taxon>
        <taxon>Neoptera</taxon>
        <taxon>Paraneoptera</taxon>
        <taxon>Hemiptera</taxon>
        <taxon>Sternorrhyncha</taxon>
        <taxon>Aphidomorpha</taxon>
        <taxon>Aphidoidea</taxon>
        <taxon>Aphididae</taxon>
        <taxon>Aphidini</taxon>
        <taxon>Aphis</taxon>
        <taxon>Aphis</taxon>
    </lineage>
</organism>